<dbReference type="Gene3D" id="4.10.365.10">
    <property type="entry name" value="p27"/>
    <property type="match status" value="1"/>
</dbReference>
<dbReference type="PIRSF" id="PIRSF017811">
    <property type="entry name" value="CDK_inhib_pln"/>
    <property type="match status" value="1"/>
</dbReference>
<comment type="similarity">
    <text evidence="2">Belongs to the CDI family. ICK/KRP subfamily.</text>
</comment>
<comment type="subcellular location">
    <subcellularLocation>
        <location evidence="1">Nucleus</location>
        <location evidence="1">Nucleoplasm</location>
    </subcellularLocation>
</comment>
<dbReference type="InterPro" id="IPR003175">
    <property type="entry name" value="CDI_dom"/>
</dbReference>
<evidence type="ECO:0000256" key="2">
    <source>
        <dbReference type="ARBA" id="ARBA00010274"/>
    </source>
</evidence>
<organism evidence="6 7">
    <name type="scientific">Vicia faba</name>
    <name type="common">Broad bean</name>
    <name type="synonym">Faba vulgaris</name>
    <dbReference type="NCBI Taxonomy" id="3906"/>
    <lineage>
        <taxon>Eukaryota</taxon>
        <taxon>Viridiplantae</taxon>
        <taxon>Streptophyta</taxon>
        <taxon>Embryophyta</taxon>
        <taxon>Tracheophyta</taxon>
        <taxon>Spermatophyta</taxon>
        <taxon>Magnoliopsida</taxon>
        <taxon>eudicotyledons</taxon>
        <taxon>Gunneridae</taxon>
        <taxon>Pentapetalae</taxon>
        <taxon>rosids</taxon>
        <taxon>fabids</taxon>
        <taxon>Fabales</taxon>
        <taxon>Fabaceae</taxon>
        <taxon>Papilionoideae</taxon>
        <taxon>50 kb inversion clade</taxon>
        <taxon>NPAAA clade</taxon>
        <taxon>Hologalegina</taxon>
        <taxon>IRL clade</taxon>
        <taxon>Fabeae</taxon>
        <taxon>Vicia</taxon>
    </lineage>
</organism>
<dbReference type="Pfam" id="PF02234">
    <property type="entry name" value="CDI"/>
    <property type="match status" value="1"/>
</dbReference>
<name>A0AAV1B790_VICFA</name>
<dbReference type="EMBL" id="OX451741">
    <property type="protein sequence ID" value="CAI8618400.1"/>
    <property type="molecule type" value="Genomic_DNA"/>
</dbReference>
<keyword evidence="7" id="KW-1185">Reference proteome</keyword>
<gene>
    <name evidence="6" type="ORF">VFH_VI121000</name>
</gene>
<evidence type="ECO:0000256" key="3">
    <source>
        <dbReference type="ARBA" id="ARBA00023013"/>
    </source>
</evidence>
<keyword evidence="4" id="KW-0131">Cell cycle</keyword>
<proteinExistence type="inferred from homology"/>
<dbReference type="AlphaFoldDB" id="A0AAV1B790"/>
<dbReference type="GO" id="GO:0004861">
    <property type="term" value="F:cyclin-dependent protein serine/threonine kinase inhibitor activity"/>
    <property type="evidence" value="ECO:0007669"/>
    <property type="project" value="InterPro"/>
</dbReference>
<evidence type="ECO:0000259" key="5">
    <source>
        <dbReference type="Pfam" id="PF02234"/>
    </source>
</evidence>
<keyword evidence="3" id="KW-0649">Protein kinase inhibitor</keyword>
<dbReference type="GO" id="GO:0005654">
    <property type="term" value="C:nucleoplasm"/>
    <property type="evidence" value="ECO:0007669"/>
    <property type="project" value="UniProtKB-SubCell"/>
</dbReference>
<reference evidence="6 7" key="1">
    <citation type="submission" date="2023-01" db="EMBL/GenBank/DDBJ databases">
        <authorList>
            <person name="Kreplak J."/>
        </authorList>
    </citation>
    <scope>NUCLEOTIDE SEQUENCE [LARGE SCALE GENOMIC DNA]</scope>
</reference>
<dbReference type="Proteomes" id="UP001157006">
    <property type="component" value="Chromosome 6"/>
</dbReference>
<sequence>MGDRKRSSPTIVSINEASLSKKRKITASSSHFHHQTISPVTSVNSAATVSSDEFCPDHAQLPRFSSDKVFETCEVVKERDATSLDPELKTKGLESNATKRNLKSFREEEIDEFFARFEREEQKRFSEKYNFDIVRDMPLEGRYEWVRLH</sequence>
<accession>A0AAV1B790</accession>
<protein>
    <recommendedName>
        <fullName evidence="5">Cyclin-dependent kinase inhibitor domain-containing protein</fullName>
    </recommendedName>
</protein>
<evidence type="ECO:0000256" key="1">
    <source>
        <dbReference type="ARBA" id="ARBA00004642"/>
    </source>
</evidence>
<evidence type="ECO:0000313" key="6">
    <source>
        <dbReference type="EMBL" id="CAI8618400.1"/>
    </source>
</evidence>
<evidence type="ECO:0000313" key="7">
    <source>
        <dbReference type="Proteomes" id="UP001157006"/>
    </source>
</evidence>
<evidence type="ECO:0000256" key="4">
    <source>
        <dbReference type="ARBA" id="ARBA00023306"/>
    </source>
</evidence>
<feature type="domain" description="Cyclin-dependent kinase inhibitor" evidence="5">
    <location>
        <begin position="107"/>
        <end position="148"/>
    </location>
</feature>
<dbReference type="InterPro" id="IPR044898">
    <property type="entry name" value="CDI_dom_sf"/>
</dbReference>
<dbReference type="PANTHER" id="PTHR46776">
    <property type="entry name" value="CYCLIN-DEPENDENT KINASE INHIBITOR 4-RELATED"/>
    <property type="match status" value="1"/>
</dbReference>
<dbReference type="InterPro" id="IPR044275">
    <property type="entry name" value="KRP"/>
</dbReference>
<dbReference type="GO" id="GO:0051726">
    <property type="term" value="P:regulation of cell cycle"/>
    <property type="evidence" value="ECO:0007669"/>
    <property type="project" value="InterPro"/>
</dbReference>